<organism evidence="2 3">
    <name type="scientific">Schaalia turicensis</name>
    <dbReference type="NCBI Taxonomy" id="131111"/>
    <lineage>
        <taxon>Bacteria</taxon>
        <taxon>Bacillati</taxon>
        <taxon>Actinomycetota</taxon>
        <taxon>Actinomycetes</taxon>
        <taxon>Actinomycetales</taxon>
        <taxon>Actinomycetaceae</taxon>
        <taxon>Schaalia</taxon>
    </lineage>
</organism>
<protein>
    <recommendedName>
        <fullName evidence="4">Lipoprotein</fullName>
    </recommendedName>
</protein>
<gene>
    <name evidence="2" type="ORF">R0V15_00270</name>
</gene>
<name>A0ABZ0RD68_9ACTO</name>
<dbReference type="PROSITE" id="PS51257">
    <property type="entry name" value="PROKAR_LIPOPROTEIN"/>
    <property type="match status" value="1"/>
</dbReference>
<dbReference type="RefSeq" id="WP_274736540.1">
    <property type="nucleotide sequence ID" value="NZ_CP138854.1"/>
</dbReference>
<evidence type="ECO:0000313" key="3">
    <source>
        <dbReference type="Proteomes" id="UP001323411"/>
    </source>
</evidence>
<sequence length="241" mass="27409">MKYKTGSALGLVLAVLTGCAAGDSDYGTAGNVDSELAVSAASEWNPNSWTSDIEIPPKFTTEEEKFAFRDRWLRRIRESMGLSDPPDIPLVAWQNVSQERNEKLAECYRLKGFSAYAPPQGGVLFDPGVPEAQNESFNLATHECYSKYFLDPEFLANLTEDQLRVQWDYWDEYYIPCLAAHGYKVDISERPARETYATTFYSDAEHRWWPNNKGSLSFQITPEVMKVCPERPPITEFYGID</sequence>
<feature type="signal peptide" evidence="1">
    <location>
        <begin position="1"/>
        <end position="20"/>
    </location>
</feature>
<reference evidence="2 3" key="1">
    <citation type="submission" date="2023-10" db="EMBL/GenBank/DDBJ databases">
        <authorList>
            <person name="Choi B."/>
        </authorList>
    </citation>
    <scope>NUCLEOTIDE SEQUENCE [LARGE SCALE GENOMIC DNA]</scope>
    <source>
        <strain evidence="2 3">UMB5448B</strain>
    </source>
</reference>
<keyword evidence="3" id="KW-1185">Reference proteome</keyword>
<evidence type="ECO:0000313" key="2">
    <source>
        <dbReference type="EMBL" id="WPJ89874.1"/>
    </source>
</evidence>
<proteinExistence type="predicted"/>
<evidence type="ECO:0008006" key="4">
    <source>
        <dbReference type="Google" id="ProtNLM"/>
    </source>
</evidence>
<keyword evidence="1" id="KW-0732">Signal</keyword>
<evidence type="ECO:0000256" key="1">
    <source>
        <dbReference type="SAM" id="SignalP"/>
    </source>
</evidence>
<dbReference type="Proteomes" id="UP001323411">
    <property type="component" value="Chromosome"/>
</dbReference>
<accession>A0ABZ0RD68</accession>
<feature type="chain" id="PRO_5047038725" description="Lipoprotein" evidence="1">
    <location>
        <begin position="21"/>
        <end position="241"/>
    </location>
</feature>
<dbReference type="EMBL" id="CP138854">
    <property type="protein sequence ID" value="WPJ89874.1"/>
    <property type="molecule type" value="Genomic_DNA"/>
</dbReference>